<evidence type="ECO:0000256" key="1">
    <source>
        <dbReference type="ARBA" id="ARBA00004469"/>
    </source>
</evidence>
<dbReference type="GO" id="GO:0015031">
    <property type="term" value="P:protein transport"/>
    <property type="evidence" value="ECO:0007669"/>
    <property type="project" value="UniProtKB-KW"/>
</dbReference>
<dbReference type="PROSITE" id="PS50195">
    <property type="entry name" value="PX"/>
    <property type="match status" value="1"/>
</dbReference>
<dbReference type="SUPFAM" id="SSF64268">
    <property type="entry name" value="PX domain"/>
    <property type="match status" value="1"/>
</dbReference>
<reference evidence="8" key="2">
    <citation type="submission" date="2015-06" db="UniProtKB">
        <authorList>
            <consortium name="EnsemblMetazoa"/>
        </authorList>
    </citation>
    <scope>IDENTIFICATION</scope>
</reference>
<evidence type="ECO:0000256" key="5">
    <source>
        <dbReference type="ARBA" id="ARBA00023121"/>
    </source>
</evidence>
<evidence type="ECO:0000256" key="4">
    <source>
        <dbReference type="ARBA" id="ARBA00022927"/>
    </source>
</evidence>
<dbReference type="Gene3D" id="3.30.1520.10">
    <property type="entry name" value="Phox-like domain"/>
    <property type="match status" value="1"/>
</dbReference>
<gene>
    <name evidence="8" type="primary">107367671</name>
</gene>
<dbReference type="AlphaFoldDB" id="T1KVF1"/>
<dbReference type="InterPro" id="IPR039937">
    <property type="entry name" value="SNX20/SNX21"/>
</dbReference>
<dbReference type="InterPro" id="IPR036871">
    <property type="entry name" value="PX_dom_sf"/>
</dbReference>
<keyword evidence="9" id="KW-1185">Reference proteome</keyword>
<dbReference type="OMA" id="ENELIWD"/>
<keyword evidence="4" id="KW-0653">Protein transport</keyword>
<name>T1KVF1_TETUR</name>
<dbReference type="PANTHER" id="PTHR20939:SF11">
    <property type="entry name" value="LD12265P"/>
    <property type="match status" value="1"/>
</dbReference>
<evidence type="ECO:0000259" key="7">
    <source>
        <dbReference type="PROSITE" id="PS50195"/>
    </source>
</evidence>
<dbReference type="GO" id="GO:0031901">
    <property type="term" value="C:early endosome membrane"/>
    <property type="evidence" value="ECO:0007669"/>
    <property type="project" value="UniProtKB-SubCell"/>
</dbReference>
<proteinExistence type="predicted"/>
<dbReference type="InterPro" id="IPR001683">
    <property type="entry name" value="PX_dom"/>
</dbReference>
<keyword evidence="3" id="KW-0967">Endosome</keyword>
<dbReference type="SMART" id="SM00312">
    <property type="entry name" value="PX"/>
    <property type="match status" value="1"/>
</dbReference>
<dbReference type="Pfam" id="PF00787">
    <property type="entry name" value="PX"/>
    <property type="match status" value="1"/>
</dbReference>
<evidence type="ECO:0000313" key="9">
    <source>
        <dbReference type="Proteomes" id="UP000015104"/>
    </source>
</evidence>
<evidence type="ECO:0000256" key="6">
    <source>
        <dbReference type="ARBA" id="ARBA00023136"/>
    </source>
</evidence>
<dbReference type="EMBL" id="CAEY01000612">
    <property type="status" value="NOT_ANNOTATED_CDS"/>
    <property type="molecule type" value="Genomic_DNA"/>
</dbReference>
<comment type="subcellular location">
    <subcellularLocation>
        <location evidence="1">Early endosome membrane</location>
        <topology evidence="1">Peripheral membrane protein</topology>
        <orientation evidence="1">Cytoplasmic side</orientation>
    </subcellularLocation>
</comment>
<feature type="domain" description="PX" evidence="7">
    <location>
        <begin position="191"/>
        <end position="308"/>
    </location>
</feature>
<dbReference type="KEGG" id="tut:107367671"/>
<sequence length="450" mass="50965">MLDSYEENELIWDESDTRLSNLSDKQLPRVSQKIPPTTASNSSLEKSLSICFSDISSISGPQENSDYSDESHNTSTTSIVKPVVHSSLNGGDHVDDEDLGPALNFDLDFDSDGDRNINGFSRLTQLTCDSISSSSIYSYSGDDRRSKSYNNLKDLDREARVTSTNLQLAKWRDDTINCATPKRTGYRVTFEIISARTVTTGSPSGVKNRHVSYTIIIKRCPGLESQPGVIERRYTEFSSLYMGLMKRFPILLKDFIFPKKTLVGNFSSQIIRERSFAFQSLLTYCLSVDELRTSRPFIDFLHAKEMMEVRRALKSRNFEDAGNILENCYFIQEKITLQGVNDQTSAQIYQILILLVASMEVAGSPQEALNYAEKAIPMILETDFYDHHELTVPFLRLIERLFACSGKPIDAFARKIAQLKEKGIKTDKSPNLIELIVKKDFTNLTCLRFF</sequence>
<dbReference type="STRING" id="32264.T1KVF1"/>
<protein>
    <recommendedName>
        <fullName evidence="7">PX domain-containing protein</fullName>
    </recommendedName>
</protein>
<evidence type="ECO:0000256" key="3">
    <source>
        <dbReference type="ARBA" id="ARBA00022753"/>
    </source>
</evidence>
<keyword evidence="5" id="KW-0446">Lipid-binding</keyword>
<accession>T1KVF1</accession>
<reference evidence="9" key="1">
    <citation type="submission" date="2011-08" db="EMBL/GenBank/DDBJ databases">
        <authorList>
            <person name="Rombauts S."/>
        </authorList>
    </citation>
    <scope>NUCLEOTIDE SEQUENCE</scope>
    <source>
        <strain evidence="9">London</strain>
    </source>
</reference>
<dbReference type="PANTHER" id="PTHR20939">
    <property type="entry name" value="SORTING NEXIN 20, 21"/>
    <property type="match status" value="1"/>
</dbReference>
<evidence type="ECO:0000313" key="8">
    <source>
        <dbReference type="EnsemblMetazoa" id="tetur23g00400.1"/>
    </source>
</evidence>
<dbReference type="Proteomes" id="UP000015104">
    <property type="component" value="Unassembled WGS sequence"/>
</dbReference>
<dbReference type="EnsemblMetazoa" id="tetur23g00400.1">
    <property type="protein sequence ID" value="tetur23g00400.1"/>
    <property type="gene ID" value="tetur23g00400"/>
</dbReference>
<dbReference type="eggNOG" id="KOG2101">
    <property type="taxonomic scope" value="Eukaryota"/>
</dbReference>
<organism evidence="8 9">
    <name type="scientific">Tetranychus urticae</name>
    <name type="common">Two-spotted spider mite</name>
    <dbReference type="NCBI Taxonomy" id="32264"/>
    <lineage>
        <taxon>Eukaryota</taxon>
        <taxon>Metazoa</taxon>
        <taxon>Ecdysozoa</taxon>
        <taxon>Arthropoda</taxon>
        <taxon>Chelicerata</taxon>
        <taxon>Arachnida</taxon>
        <taxon>Acari</taxon>
        <taxon>Acariformes</taxon>
        <taxon>Trombidiformes</taxon>
        <taxon>Prostigmata</taxon>
        <taxon>Eleutherengona</taxon>
        <taxon>Raphignathae</taxon>
        <taxon>Tetranychoidea</taxon>
        <taxon>Tetranychidae</taxon>
        <taxon>Tetranychus</taxon>
    </lineage>
</organism>
<evidence type="ECO:0000256" key="2">
    <source>
        <dbReference type="ARBA" id="ARBA00022448"/>
    </source>
</evidence>
<keyword evidence="6" id="KW-0472">Membrane</keyword>
<dbReference type="GO" id="GO:1901981">
    <property type="term" value="F:phosphatidylinositol phosphate binding"/>
    <property type="evidence" value="ECO:0007669"/>
    <property type="project" value="TreeGrafter"/>
</dbReference>
<dbReference type="HOGENOM" id="CLU_608806_0_0_1"/>
<dbReference type="OrthoDB" id="5975050at2759"/>
<keyword evidence="2" id="KW-0813">Transport</keyword>